<accession>A0A5E7UTX2</accession>
<evidence type="ECO:0000256" key="1">
    <source>
        <dbReference type="SAM" id="MobiDB-lite"/>
    </source>
</evidence>
<organism evidence="2 3">
    <name type="scientific">Pseudomonas fluorescens</name>
    <dbReference type="NCBI Taxonomy" id="294"/>
    <lineage>
        <taxon>Bacteria</taxon>
        <taxon>Pseudomonadati</taxon>
        <taxon>Pseudomonadota</taxon>
        <taxon>Gammaproteobacteria</taxon>
        <taxon>Pseudomonadales</taxon>
        <taxon>Pseudomonadaceae</taxon>
        <taxon>Pseudomonas</taxon>
    </lineage>
</organism>
<name>A0A5E7UTX2_PSEFL</name>
<feature type="region of interest" description="Disordered" evidence="1">
    <location>
        <begin position="1"/>
        <end position="22"/>
    </location>
</feature>
<sequence length="63" mass="7149">MWRESLLPRGCEAAPKSDSPFLPDIPQAPDYDDCVAEREQAPRHGYGFHVLQVGCGWWNCCLE</sequence>
<evidence type="ECO:0000313" key="2">
    <source>
        <dbReference type="EMBL" id="VVQ13985.1"/>
    </source>
</evidence>
<proteinExistence type="predicted"/>
<evidence type="ECO:0000313" key="3">
    <source>
        <dbReference type="Proteomes" id="UP000326452"/>
    </source>
</evidence>
<dbReference type="AlphaFoldDB" id="A0A5E7UTX2"/>
<dbReference type="Proteomes" id="UP000326452">
    <property type="component" value="Unassembled WGS sequence"/>
</dbReference>
<reference evidence="2 3" key="1">
    <citation type="submission" date="2019-09" db="EMBL/GenBank/DDBJ databases">
        <authorList>
            <person name="Chandra G."/>
            <person name="Truman W A."/>
        </authorList>
    </citation>
    <scope>NUCLEOTIDE SEQUENCE [LARGE SCALE GENOMIC DNA]</scope>
    <source>
        <strain evidence="2">PS941</strain>
    </source>
</reference>
<gene>
    <name evidence="2" type="ORF">PS941_04077</name>
</gene>
<protein>
    <submittedName>
        <fullName evidence="2">Uncharacterized protein</fullName>
    </submittedName>
</protein>
<dbReference type="EMBL" id="CABVJC010000007">
    <property type="protein sequence ID" value="VVQ13985.1"/>
    <property type="molecule type" value="Genomic_DNA"/>
</dbReference>